<evidence type="ECO:0000259" key="1">
    <source>
        <dbReference type="Pfam" id="PF14534"/>
    </source>
</evidence>
<name>A0A6J4I474_9PROT</name>
<gene>
    <name evidence="2" type="ORF">AVDCRST_MAG04-1681</name>
</gene>
<dbReference type="InterPro" id="IPR027843">
    <property type="entry name" value="DUF4440"/>
</dbReference>
<protein>
    <recommendedName>
        <fullName evidence="1">DUF4440 domain-containing protein</fullName>
    </recommendedName>
</protein>
<dbReference type="InterPro" id="IPR032710">
    <property type="entry name" value="NTF2-like_dom_sf"/>
</dbReference>
<organism evidence="2">
    <name type="scientific">uncultured Acetobacteraceae bacterium</name>
    <dbReference type="NCBI Taxonomy" id="169975"/>
    <lineage>
        <taxon>Bacteria</taxon>
        <taxon>Pseudomonadati</taxon>
        <taxon>Pseudomonadota</taxon>
        <taxon>Alphaproteobacteria</taxon>
        <taxon>Acetobacterales</taxon>
        <taxon>Acetobacteraceae</taxon>
        <taxon>environmental samples</taxon>
    </lineage>
</organism>
<reference evidence="2" key="1">
    <citation type="submission" date="2020-02" db="EMBL/GenBank/DDBJ databases">
        <authorList>
            <person name="Meier V. D."/>
        </authorList>
    </citation>
    <scope>NUCLEOTIDE SEQUENCE</scope>
    <source>
        <strain evidence="2">AVDCRST_MAG04</strain>
    </source>
</reference>
<proteinExistence type="predicted"/>
<dbReference type="Gene3D" id="3.10.450.50">
    <property type="match status" value="1"/>
</dbReference>
<feature type="domain" description="DUF4440" evidence="1">
    <location>
        <begin position="14"/>
        <end position="115"/>
    </location>
</feature>
<accession>A0A6J4I474</accession>
<dbReference type="SUPFAM" id="SSF54427">
    <property type="entry name" value="NTF2-like"/>
    <property type="match status" value="1"/>
</dbReference>
<dbReference type="Pfam" id="PF14534">
    <property type="entry name" value="DUF4440"/>
    <property type="match status" value="1"/>
</dbReference>
<dbReference type="AlphaFoldDB" id="A0A6J4I474"/>
<dbReference type="EMBL" id="CADCTL010000116">
    <property type="protein sequence ID" value="CAA9242207.1"/>
    <property type="molecule type" value="Genomic_DNA"/>
</dbReference>
<sequence>MDAETAARSDLDALLALNNDYIRSVQNGDVRRFSEILADDFLCSNPDGSLVDKAGFLAHTARPVMVRGLAAEDVKVRVLGDIAIIHARTSYTTAEGERRNGRYTDVWARRDGRWLAVSAHVTR</sequence>
<evidence type="ECO:0000313" key="2">
    <source>
        <dbReference type="EMBL" id="CAA9242207.1"/>
    </source>
</evidence>